<sequence length="24" mass="2867">MLIYSQIVHTTFIMQTRGRIPLTF</sequence>
<dbReference type="EMBL" id="HACA01023668">
    <property type="protein sequence ID" value="CDW41029.1"/>
    <property type="molecule type" value="Transcribed_RNA"/>
</dbReference>
<protein>
    <submittedName>
        <fullName evidence="1">Uncharacterized protein</fullName>
    </submittedName>
</protein>
<dbReference type="AlphaFoldDB" id="A0A0K2URY6"/>
<accession>A0A0K2URY6</accession>
<proteinExistence type="predicted"/>
<name>A0A0K2URY6_LEPSM</name>
<evidence type="ECO:0000313" key="1">
    <source>
        <dbReference type="EMBL" id="CDW41029.1"/>
    </source>
</evidence>
<reference evidence="1" key="1">
    <citation type="submission" date="2014-05" db="EMBL/GenBank/DDBJ databases">
        <authorList>
            <person name="Chronopoulou M."/>
        </authorList>
    </citation>
    <scope>NUCLEOTIDE SEQUENCE</scope>
    <source>
        <tissue evidence="1">Whole organism</tissue>
    </source>
</reference>
<organism evidence="1">
    <name type="scientific">Lepeophtheirus salmonis</name>
    <name type="common">Salmon louse</name>
    <name type="synonym">Caligus salmonis</name>
    <dbReference type="NCBI Taxonomy" id="72036"/>
    <lineage>
        <taxon>Eukaryota</taxon>
        <taxon>Metazoa</taxon>
        <taxon>Ecdysozoa</taxon>
        <taxon>Arthropoda</taxon>
        <taxon>Crustacea</taxon>
        <taxon>Multicrustacea</taxon>
        <taxon>Hexanauplia</taxon>
        <taxon>Copepoda</taxon>
        <taxon>Siphonostomatoida</taxon>
        <taxon>Caligidae</taxon>
        <taxon>Lepeophtheirus</taxon>
    </lineage>
</organism>